<dbReference type="GO" id="GO:0005886">
    <property type="term" value="C:plasma membrane"/>
    <property type="evidence" value="ECO:0007669"/>
    <property type="project" value="TreeGrafter"/>
</dbReference>
<comment type="caution">
    <text evidence="5">The sequence shown here is derived from an EMBL/GenBank/DDBJ whole genome shotgun (WGS) entry which is preliminary data.</text>
</comment>
<dbReference type="PANTHER" id="PTHR45138:SF9">
    <property type="entry name" value="DIGUANYLATE CYCLASE DGCM-RELATED"/>
    <property type="match status" value="1"/>
</dbReference>
<dbReference type="InterPro" id="IPR029787">
    <property type="entry name" value="Nucleotide_cyclase"/>
</dbReference>
<dbReference type="Pfam" id="PF00990">
    <property type="entry name" value="GGDEF"/>
    <property type="match status" value="1"/>
</dbReference>
<dbReference type="PROSITE" id="PS50887">
    <property type="entry name" value="GGDEF"/>
    <property type="match status" value="1"/>
</dbReference>
<dbReference type="GO" id="GO:0052621">
    <property type="term" value="F:diguanylate cyclase activity"/>
    <property type="evidence" value="ECO:0007669"/>
    <property type="project" value="UniProtKB-EC"/>
</dbReference>
<evidence type="ECO:0000313" key="6">
    <source>
        <dbReference type="Proteomes" id="UP000027190"/>
    </source>
</evidence>
<dbReference type="CDD" id="cd01949">
    <property type="entry name" value="GGDEF"/>
    <property type="match status" value="1"/>
</dbReference>
<feature type="transmembrane region" description="Helical" evidence="3">
    <location>
        <begin position="51"/>
        <end position="74"/>
    </location>
</feature>
<dbReference type="AlphaFoldDB" id="A0A062UKL3"/>
<dbReference type="EMBL" id="AWFG01000019">
    <property type="protein sequence ID" value="KCZ58952.1"/>
    <property type="molecule type" value="Genomic_DNA"/>
</dbReference>
<dbReference type="GO" id="GO:1902201">
    <property type="term" value="P:negative regulation of bacterial-type flagellum-dependent cell motility"/>
    <property type="evidence" value="ECO:0007669"/>
    <property type="project" value="TreeGrafter"/>
</dbReference>
<keyword evidence="6" id="KW-1185">Reference proteome</keyword>
<keyword evidence="3" id="KW-0472">Membrane</keyword>
<dbReference type="STRING" id="1280947.HY30_04210"/>
<dbReference type="NCBIfam" id="TIGR00254">
    <property type="entry name" value="GGDEF"/>
    <property type="match status" value="1"/>
</dbReference>
<dbReference type="Gene3D" id="3.30.70.270">
    <property type="match status" value="1"/>
</dbReference>
<accession>A0A062UKL3</accession>
<dbReference type="RefSeq" id="WP_051615138.1">
    <property type="nucleotide sequence ID" value="NZ_CAXIAO010000008.1"/>
</dbReference>
<dbReference type="PATRIC" id="fig|1280947.3.peg.1713"/>
<dbReference type="FunFam" id="3.30.70.270:FF:000001">
    <property type="entry name" value="Diguanylate cyclase domain protein"/>
    <property type="match status" value="1"/>
</dbReference>
<feature type="transmembrane region" description="Helical" evidence="3">
    <location>
        <begin position="173"/>
        <end position="198"/>
    </location>
</feature>
<reference evidence="5 6" key="1">
    <citation type="journal article" date="2014" name="Antonie Van Leeuwenhoek">
        <title>Hyphomonas beringensis sp. nov. and Hyphomonas chukchiensis sp. nov., isolated from surface seawater of the Bering Sea and Chukchi Sea.</title>
        <authorList>
            <person name="Li C."/>
            <person name="Lai Q."/>
            <person name="Li G."/>
            <person name="Dong C."/>
            <person name="Wang J."/>
            <person name="Liao Y."/>
            <person name="Shao Z."/>
        </authorList>
    </citation>
    <scope>NUCLEOTIDE SEQUENCE [LARGE SCALE GENOMIC DNA]</scope>
    <source>
        <strain evidence="5 6">BH-BN04-4</strain>
    </source>
</reference>
<dbReference type="PANTHER" id="PTHR45138">
    <property type="entry name" value="REGULATORY COMPONENTS OF SENSORY TRANSDUCTION SYSTEM"/>
    <property type="match status" value="1"/>
</dbReference>
<evidence type="ECO:0000313" key="5">
    <source>
        <dbReference type="EMBL" id="KCZ58952.1"/>
    </source>
</evidence>
<feature type="transmembrane region" description="Helical" evidence="3">
    <location>
        <begin position="106"/>
        <end position="127"/>
    </location>
</feature>
<dbReference type="InterPro" id="IPR050469">
    <property type="entry name" value="Diguanylate_Cyclase"/>
</dbReference>
<evidence type="ECO:0000259" key="4">
    <source>
        <dbReference type="PROSITE" id="PS50887"/>
    </source>
</evidence>
<dbReference type="SUPFAM" id="SSF55073">
    <property type="entry name" value="Nucleotide cyclase"/>
    <property type="match status" value="1"/>
</dbReference>
<proteinExistence type="predicted"/>
<dbReference type="SMART" id="SM00267">
    <property type="entry name" value="GGDEF"/>
    <property type="match status" value="1"/>
</dbReference>
<dbReference type="InterPro" id="IPR000160">
    <property type="entry name" value="GGDEF_dom"/>
</dbReference>
<gene>
    <name evidence="5" type="ORF">HY30_04210</name>
</gene>
<dbReference type="GO" id="GO:0043709">
    <property type="term" value="P:cell adhesion involved in single-species biofilm formation"/>
    <property type="evidence" value="ECO:0007669"/>
    <property type="project" value="TreeGrafter"/>
</dbReference>
<sequence length="398" mass="42954">MNPLVFGLFSVGFLCIYNMRPTRSALAISLSYAVGALSFIADLIFQDSTLLITRVPIAGLYAITIVFLVGGLFLHYKKAAPWKLLVGLTVVHLCVYGYLMAIEADWIRSFSANVGCGILSAIGLLAFRGNLDRTLDRVMAAIFAITSLQCFIRPVAIALWVDGPLTQANHSETTFIFTMHFVVGACAVTTGMCLLVVFSRAIFNDLRDSSVTDVLTGINNRRGFDEAGSLVLQNGAAQPVSLILADLDHFKSVNDNYGHAFGDGVIASFGALMGDYARFGRVAGRLGGEEFGLLLPGVPLSMAAELAESIRRRFAAANIQPGEPRDGFTASFGVAQYKKGESLSQLMTRADQALYRSKDCGRDRVTCDTEIPETAAEPARNPRPVTSATVRKLPVKYG</sequence>
<dbReference type="EC" id="2.7.7.65" evidence="1"/>
<feature type="transmembrane region" description="Helical" evidence="3">
    <location>
        <begin position="81"/>
        <end position="100"/>
    </location>
</feature>
<dbReference type="InterPro" id="IPR043128">
    <property type="entry name" value="Rev_trsase/Diguanyl_cyclase"/>
</dbReference>
<feature type="domain" description="GGDEF" evidence="4">
    <location>
        <begin position="238"/>
        <end position="370"/>
    </location>
</feature>
<evidence type="ECO:0000256" key="1">
    <source>
        <dbReference type="ARBA" id="ARBA00012528"/>
    </source>
</evidence>
<dbReference type="Proteomes" id="UP000027190">
    <property type="component" value="Unassembled WGS sequence"/>
</dbReference>
<feature type="transmembrane region" description="Helical" evidence="3">
    <location>
        <begin position="139"/>
        <end position="161"/>
    </location>
</feature>
<keyword evidence="3" id="KW-0812">Transmembrane</keyword>
<evidence type="ECO:0000256" key="2">
    <source>
        <dbReference type="ARBA" id="ARBA00034247"/>
    </source>
</evidence>
<evidence type="ECO:0000256" key="3">
    <source>
        <dbReference type="SAM" id="Phobius"/>
    </source>
</evidence>
<keyword evidence="3" id="KW-1133">Transmembrane helix</keyword>
<comment type="catalytic activity">
    <reaction evidence="2">
        <text>2 GTP = 3',3'-c-di-GMP + 2 diphosphate</text>
        <dbReference type="Rhea" id="RHEA:24898"/>
        <dbReference type="ChEBI" id="CHEBI:33019"/>
        <dbReference type="ChEBI" id="CHEBI:37565"/>
        <dbReference type="ChEBI" id="CHEBI:58805"/>
        <dbReference type="EC" id="2.7.7.65"/>
    </reaction>
</comment>
<dbReference type="eggNOG" id="COG3706">
    <property type="taxonomic scope" value="Bacteria"/>
</dbReference>
<organism evidence="5 6">
    <name type="scientific">Hyphomonas chukchiensis</name>
    <dbReference type="NCBI Taxonomy" id="1280947"/>
    <lineage>
        <taxon>Bacteria</taxon>
        <taxon>Pseudomonadati</taxon>
        <taxon>Pseudomonadota</taxon>
        <taxon>Alphaproteobacteria</taxon>
        <taxon>Hyphomonadales</taxon>
        <taxon>Hyphomonadaceae</taxon>
        <taxon>Hyphomonas</taxon>
    </lineage>
</organism>
<name>A0A062UKL3_9PROT</name>
<protein>
    <recommendedName>
        <fullName evidence="1">diguanylate cyclase</fullName>
        <ecNumber evidence="1">2.7.7.65</ecNumber>
    </recommendedName>
</protein>